<evidence type="ECO:0000256" key="3">
    <source>
        <dbReference type="ARBA" id="ARBA00022801"/>
    </source>
</evidence>
<dbReference type="GO" id="GO:0006508">
    <property type="term" value="P:proteolysis"/>
    <property type="evidence" value="ECO:0007669"/>
    <property type="project" value="UniProtKB-KW"/>
</dbReference>
<evidence type="ECO:0000256" key="2">
    <source>
        <dbReference type="ARBA" id="ARBA00022679"/>
    </source>
</evidence>
<dbReference type="FunFam" id="1.10.246.130:FF:000005">
    <property type="entry name" value="Gamma-glutamyltranspeptidase 1, putative"/>
    <property type="match status" value="1"/>
</dbReference>
<evidence type="ECO:0000256" key="7">
    <source>
        <dbReference type="PIRSR" id="PIRSR600101-2"/>
    </source>
</evidence>
<sequence length="623" mass="68782">MPDSRLLQPIIVCVICLMLGSMALLYRHNKINNQHVHLHKRQAVKRILMGGMVTQNVHTKDEIFQRAAVATDNTECSLVGKKILVKGGSAVDAAIAALLCLGVINSHSTGIGGGGFMMVYIRELKKATVIDFRETAPSKAHENLFGGDANNGIRGGLAVAVPGELRGMQLAHEKFGKLPWKDLFEPAIKLAKEGFHITDSLQIALNKWKKDVFDEPCLRKLFVRKGKLLSKGDRVKNVALAKTLEKIAAHGNADVFYKGKLAKQFVKDVKKKGGIITEKDLHGYTPIIRTPLQSTLGNFSLLTAPPPASGPILALILNILKGYNMTEEFEKQQPEIVYHRMIEAFKFAYARRTELADPDVEKSTMKIVHNLLDESLAKKIRNQINDSRTYNISHYGGKYFQKVTTGTTHLVVVGPNGDAVTVMSTVNGYLGAKFRSCKLGFIYNNEMDDFSTPGISNEFGLPPSEENFIKPDKRPMSSSVPVILLDSHKNVRLVTGGSGGSIITTAVAQVIMNHLWFGMSMRDAVQQPRVHSQLVPSVVYVEPRMPEKVLEELKKRGHNVRVTDESHAVVQAIARVDSQWKSICKKGNIENTLLGKICLQNNQDQEALFAESDFRKGGTPAGF</sequence>
<feature type="binding site" evidence="7">
    <location>
        <position position="449"/>
    </location>
    <ligand>
        <name>L-glutamate</name>
        <dbReference type="ChEBI" id="CHEBI:29985"/>
    </ligand>
</feature>
<dbReference type="EMBL" id="HAAD01005048">
    <property type="protein sequence ID" value="CDG71280.1"/>
    <property type="molecule type" value="mRNA"/>
</dbReference>
<evidence type="ECO:0000313" key="9">
    <source>
        <dbReference type="EMBL" id="CDG71280.1"/>
    </source>
</evidence>
<evidence type="ECO:0000256" key="5">
    <source>
        <dbReference type="ARBA" id="ARBA00023315"/>
    </source>
</evidence>
<protein>
    <submittedName>
        <fullName evidence="9">Gamma-glutamyltranspeptidase 1</fullName>
    </submittedName>
</protein>
<feature type="binding site" evidence="7">
    <location>
        <begin position="425"/>
        <end position="427"/>
    </location>
    <ligand>
        <name>L-glutamate</name>
        <dbReference type="ChEBI" id="CHEBI:29985"/>
    </ligand>
</feature>
<name>T2MH65_HYDVU</name>
<evidence type="ECO:0000256" key="4">
    <source>
        <dbReference type="ARBA" id="ARBA00023180"/>
    </source>
</evidence>
<dbReference type="Pfam" id="PF01019">
    <property type="entry name" value="G_glu_transpept"/>
    <property type="match status" value="1"/>
</dbReference>
<feature type="active site" description="Nucleophile" evidence="6">
    <location>
        <position position="407"/>
    </location>
</feature>
<proteinExistence type="evidence at transcript level"/>
<keyword evidence="5" id="KW-0012">Acyltransferase</keyword>
<keyword evidence="2" id="KW-0808">Transferase</keyword>
<evidence type="ECO:0000256" key="6">
    <source>
        <dbReference type="PIRSR" id="PIRSR600101-1"/>
    </source>
</evidence>
<keyword evidence="8" id="KW-0472">Membrane</keyword>
<feature type="binding site" evidence="7">
    <location>
        <position position="500"/>
    </location>
    <ligand>
        <name>L-glutamate</name>
        <dbReference type="ChEBI" id="CHEBI:29985"/>
    </ligand>
</feature>
<gene>
    <name evidence="9" type="primary">GGT1</name>
</gene>
<dbReference type="GO" id="GO:0006751">
    <property type="term" value="P:glutathione catabolic process"/>
    <property type="evidence" value="ECO:0007669"/>
    <property type="project" value="InterPro"/>
</dbReference>
<dbReference type="PRINTS" id="PR01210">
    <property type="entry name" value="GGTRANSPTASE"/>
</dbReference>
<reference evidence="9" key="1">
    <citation type="journal article" date="2013" name="Genome Biol. Evol.">
        <title>Punctuated emergences of genetic and phenotypic innovations in eumetazoan, bilaterian, euteleostome, and hominidae ancestors.</title>
        <authorList>
            <person name="Wenger Y."/>
            <person name="Galliot B."/>
        </authorList>
    </citation>
    <scope>NUCLEOTIDE SEQUENCE</scope>
    <source>
        <tissue evidence="9">Whole animals</tissue>
    </source>
</reference>
<dbReference type="SUPFAM" id="SSF56235">
    <property type="entry name" value="N-terminal nucleophile aminohydrolases (Ntn hydrolases)"/>
    <property type="match status" value="1"/>
</dbReference>
<dbReference type="Gene3D" id="3.60.20.40">
    <property type="match status" value="1"/>
</dbReference>
<keyword evidence="1" id="KW-0645">Protease</keyword>
<dbReference type="InterPro" id="IPR043138">
    <property type="entry name" value="GGT_lsub"/>
</dbReference>
<dbReference type="PANTHER" id="PTHR11686">
    <property type="entry name" value="GAMMA GLUTAMYL TRANSPEPTIDASE"/>
    <property type="match status" value="1"/>
</dbReference>
<evidence type="ECO:0000256" key="1">
    <source>
        <dbReference type="ARBA" id="ARBA00022670"/>
    </source>
</evidence>
<keyword evidence="3" id="KW-0378">Hydrolase</keyword>
<dbReference type="NCBIfam" id="TIGR00066">
    <property type="entry name" value="g_glut_trans"/>
    <property type="match status" value="1"/>
</dbReference>
<dbReference type="GO" id="GO:0036374">
    <property type="term" value="F:glutathione hydrolase activity"/>
    <property type="evidence" value="ECO:0007669"/>
    <property type="project" value="InterPro"/>
</dbReference>
<dbReference type="AlphaFoldDB" id="T2MH65"/>
<dbReference type="InterPro" id="IPR000101">
    <property type="entry name" value="GGT_peptidase"/>
</dbReference>
<evidence type="ECO:0000256" key="8">
    <source>
        <dbReference type="SAM" id="Phobius"/>
    </source>
</evidence>
<keyword evidence="8" id="KW-1133">Transmembrane helix</keyword>
<dbReference type="GO" id="GO:0005886">
    <property type="term" value="C:plasma membrane"/>
    <property type="evidence" value="ECO:0007669"/>
    <property type="project" value="TreeGrafter"/>
</dbReference>
<keyword evidence="8" id="KW-0812">Transmembrane</keyword>
<dbReference type="Gene3D" id="1.10.246.130">
    <property type="match status" value="1"/>
</dbReference>
<dbReference type="KEGG" id="hmg:100211142"/>
<feature type="transmembrane region" description="Helical" evidence="8">
    <location>
        <begin position="6"/>
        <end position="26"/>
    </location>
</feature>
<keyword evidence="4" id="KW-0325">Glycoprotein</keyword>
<dbReference type="OMA" id="GFMLVHL"/>
<accession>T2MH65</accession>
<dbReference type="PANTHER" id="PTHR11686:SF9">
    <property type="entry name" value="RE13973P"/>
    <property type="match status" value="1"/>
</dbReference>
<dbReference type="OrthoDB" id="6018841at2759"/>
<feature type="binding site" evidence="7">
    <location>
        <position position="133"/>
    </location>
    <ligand>
        <name>L-glutamate</name>
        <dbReference type="ChEBI" id="CHEBI:29985"/>
    </ligand>
</feature>
<organism evidence="9">
    <name type="scientific">Hydra vulgaris</name>
    <name type="common">Hydra</name>
    <name type="synonym">Hydra attenuata</name>
    <dbReference type="NCBI Taxonomy" id="6087"/>
    <lineage>
        <taxon>Eukaryota</taxon>
        <taxon>Metazoa</taxon>
        <taxon>Cnidaria</taxon>
        <taxon>Hydrozoa</taxon>
        <taxon>Hydroidolina</taxon>
        <taxon>Anthoathecata</taxon>
        <taxon>Aplanulata</taxon>
        <taxon>Hydridae</taxon>
        <taxon>Hydra</taxon>
    </lineage>
</organism>
<dbReference type="GO" id="GO:0016746">
    <property type="term" value="F:acyltransferase activity"/>
    <property type="evidence" value="ECO:0007669"/>
    <property type="project" value="UniProtKB-KW"/>
</dbReference>
<dbReference type="FunFam" id="3.60.20.40:FF:000009">
    <property type="entry name" value="Predicted protein"/>
    <property type="match status" value="1"/>
</dbReference>
<dbReference type="InterPro" id="IPR043137">
    <property type="entry name" value="GGT_ssub_C"/>
</dbReference>
<feature type="binding site" evidence="7">
    <location>
        <begin position="477"/>
        <end position="478"/>
    </location>
    <ligand>
        <name>L-glutamate</name>
        <dbReference type="ChEBI" id="CHEBI:29985"/>
    </ligand>
</feature>
<dbReference type="InterPro" id="IPR029055">
    <property type="entry name" value="Ntn_hydrolases_N"/>
</dbReference>